<evidence type="ECO:0000313" key="5">
    <source>
        <dbReference type="Proteomes" id="UP001515500"/>
    </source>
</evidence>
<dbReference type="InterPro" id="IPR012677">
    <property type="entry name" value="Nucleotide-bd_a/b_plait_sf"/>
</dbReference>
<sequence>MEILQLWMYSLPSKMLWLGSLGHDASESVVRMQLEDFGPIEQFLFFSSKDFALIEYRNIMDAVKSTEYMQGSSLWVAAFDVRKETRRNVLSNKSLTISTVIGERPASGCQLMVSQIDASVSDEELINAFSRFGELTGWQWCKFGLMSIEVEIRSDHPAHGNILSPHVQTSHESPADSCRKRISQLSSLFSSLCMKYKIDQSSSSYACQKLKDYYAINVRGEDRIPINTVWIGLPAMPSPFLTDDELMSICKLAINGLGSVVRIVRLKRENMQNSCWLVEFNSVEAAATALKNIRDCPGVFLQIEFRNPKVSSYHDELQFAPYLPSHGPVFLESKPGNQYRSSYSDKPNIVTHELVSPRTDTERFAGQVHNRPPYGSNWSAAGSAEMMEARPSFFWNLHGGEHSWQYKKLETEPPVSGPGRLPCPPPVTYGGSTIPPPMPPFSYPRPFYPTQNSSWDNYHQNRSHR</sequence>
<dbReference type="Proteomes" id="UP001515500">
    <property type="component" value="Chromosome 15"/>
</dbReference>
<dbReference type="GO" id="GO:0003723">
    <property type="term" value="F:RNA binding"/>
    <property type="evidence" value="ECO:0007669"/>
    <property type="project" value="UniProtKB-UniRule"/>
</dbReference>
<dbReference type="PANTHER" id="PTHR23189">
    <property type="entry name" value="RNA RECOGNITION MOTIF-CONTAINING"/>
    <property type="match status" value="1"/>
</dbReference>
<feature type="region of interest" description="Disordered" evidence="3">
    <location>
        <begin position="427"/>
        <end position="446"/>
    </location>
</feature>
<feature type="domain" description="RRM" evidence="4">
    <location>
        <begin position="14"/>
        <end position="88"/>
    </location>
</feature>
<dbReference type="Gene3D" id="3.30.70.330">
    <property type="match status" value="1"/>
</dbReference>
<gene>
    <name evidence="6" type="primary">LOC120277809</name>
</gene>
<evidence type="ECO:0000256" key="3">
    <source>
        <dbReference type="SAM" id="MobiDB-lite"/>
    </source>
</evidence>
<dbReference type="RefSeq" id="XP_039140579.1">
    <property type="nucleotide sequence ID" value="XM_039284645.1"/>
</dbReference>
<name>A0AB40CR17_DIOCR</name>
<feature type="compositionally biased region" description="Pro residues" evidence="3">
    <location>
        <begin position="434"/>
        <end position="446"/>
    </location>
</feature>
<dbReference type="InterPro" id="IPR035979">
    <property type="entry name" value="RBD_domain_sf"/>
</dbReference>
<dbReference type="GeneID" id="120277809"/>
<reference evidence="6" key="1">
    <citation type="submission" date="2025-08" db="UniProtKB">
        <authorList>
            <consortium name="RefSeq"/>
        </authorList>
    </citation>
    <scope>IDENTIFICATION</scope>
</reference>
<keyword evidence="1 2" id="KW-0694">RNA-binding</keyword>
<dbReference type="PROSITE" id="PS50102">
    <property type="entry name" value="RRM"/>
    <property type="match status" value="1"/>
</dbReference>
<proteinExistence type="predicted"/>
<evidence type="ECO:0000259" key="4">
    <source>
        <dbReference type="PROSITE" id="PS50102"/>
    </source>
</evidence>
<protein>
    <submittedName>
        <fullName evidence="6">Uncharacterized protein LOC120277809</fullName>
    </submittedName>
</protein>
<accession>A0AB40CR17</accession>
<dbReference type="AlphaFoldDB" id="A0AB40CR17"/>
<dbReference type="SUPFAM" id="SSF54928">
    <property type="entry name" value="RNA-binding domain, RBD"/>
    <property type="match status" value="1"/>
</dbReference>
<organism evidence="5 6">
    <name type="scientific">Dioscorea cayennensis subsp. rotundata</name>
    <name type="common">White Guinea yam</name>
    <name type="synonym">Dioscorea rotundata</name>
    <dbReference type="NCBI Taxonomy" id="55577"/>
    <lineage>
        <taxon>Eukaryota</taxon>
        <taxon>Viridiplantae</taxon>
        <taxon>Streptophyta</taxon>
        <taxon>Embryophyta</taxon>
        <taxon>Tracheophyta</taxon>
        <taxon>Spermatophyta</taxon>
        <taxon>Magnoliopsida</taxon>
        <taxon>Liliopsida</taxon>
        <taxon>Dioscoreales</taxon>
        <taxon>Dioscoreaceae</taxon>
        <taxon>Dioscorea</taxon>
    </lineage>
</organism>
<keyword evidence="5" id="KW-1185">Reference proteome</keyword>
<evidence type="ECO:0000313" key="6">
    <source>
        <dbReference type="RefSeq" id="XP_039140579.1"/>
    </source>
</evidence>
<evidence type="ECO:0000256" key="1">
    <source>
        <dbReference type="ARBA" id="ARBA00022884"/>
    </source>
</evidence>
<evidence type="ECO:0000256" key="2">
    <source>
        <dbReference type="PROSITE-ProRule" id="PRU00176"/>
    </source>
</evidence>
<dbReference type="InterPro" id="IPR000504">
    <property type="entry name" value="RRM_dom"/>
</dbReference>